<feature type="region of interest" description="Disordered" evidence="9">
    <location>
        <begin position="1137"/>
        <end position="1173"/>
    </location>
</feature>
<dbReference type="RefSeq" id="XP_001010695.1">
    <property type="nucleotide sequence ID" value="XM_001010695.1"/>
</dbReference>
<feature type="region of interest" description="Disordered" evidence="9">
    <location>
        <begin position="362"/>
        <end position="423"/>
    </location>
</feature>
<dbReference type="Pfam" id="PF00069">
    <property type="entry name" value="Pkinase"/>
    <property type="match status" value="1"/>
</dbReference>
<reference evidence="12" key="1">
    <citation type="journal article" date="2006" name="PLoS Biol.">
        <title>Macronuclear genome sequence of the ciliate Tetrahymena thermophila, a model eukaryote.</title>
        <authorList>
            <person name="Eisen J.A."/>
            <person name="Coyne R.S."/>
            <person name="Wu M."/>
            <person name="Wu D."/>
            <person name="Thiagarajan M."/>
            <person name="Wortman J.R."/>
            <person name="Badger J.H."/>
            <person name="Ren Q."/>
            <person name="Amedeo P."/>
            <person name="Jones K.M."/>
            <person name="Tallon L.J."/>
            <person name="Delcher A.L."/>
            <person name="Salzberg S.L."/>
            <person name="Silva J.C."/>
            <person name="Haas B.J."/>
            <person name="Majoros W.H."/>
            <person name="Farzad M."/>
            <person name="Carlton J.M."/>
            <person name="Smith R.K. Jr."/>
            <person name="Garg J."/>
            <person name="Pearlman R.E."/>
            <person name="Karrer K.M."/>
            <person name="Sun L."/>
            <person name="Manning G."/>
            <person name="Elde N.C."/>
            <person name="Turkewitz A.P."/>
            <person name="Asai D.J."/>
            <person name="Wilkes D.E."/>
            <person name="Wang Y."/>
            <person name="Cai H."/>
            <person name="Collins K."/>
            <person name="Stewart B.A."/>
            <person name="Lee S.R."/>
            <person name="Wilamowska K."/>
            <person name="Weinberg Z."/>
            <person name="Ruzzo W.L."/>
            <person name="Wloga D."/>
            <person name="Gaertig J."/>
            <person name="Frankel J."/>
            <person name="Tsao C.-C."/>
            <person name="Gorovsky M.A."/>
            <person name="Keeling P.J."/>
            <person name="Waller R.F."/>
            <person name="Patron N.J."/>
            <person name="Cherry J.M."/>
            <person name="Stover N.A."/>
            <person name="Krieger C.J."/>
            <person name="del Toro C."/>
            <person name="Ryder H.F."/>
            <person name="Williamson S.C."/>
            <person name="Barbeau R.A."/>
            <person name="Hamilton E.P."/>
            <person name="Orias E."/>
        </authorList>
    </citation>
    <scope>NUCLEOTIDE SEQUENCE [LARGE SCALE GENOMIC DNA]</scope>
    <source>
        <strain evidence="12">SB210</strain>
    </source>
</reference>
<feature type="region of interest" description="Disordered" evidence="9">
    <location>
        <begin position="1020"/>
        <end position="1040"/>
    </location>
</feature>
<keyword evidence="3" id="KW-0808">Transferase</keyword>
<feature type="region of interest" description="Disordered" evidence="9">
    <location>
        <begin position="1088"/>
        <end position="1120"/>
    </location>
</feature>
<proteinExistence type="predicted"/>
<dbReference type="PROSITE" id="PS00108">
    <property type="entry name" value="PROTEIN_KINASE_ST"/>
    <property type="match status" value="1"/>
</dbReference>
<evidence type="ECO:0000256" key="3">
    <source>
        <dbReference type="ARBA" id="ARBA00022679"/>
    </source>
</evidence>
<evidence type="ECO:0000256" key="2">
    <source>
        <dbReference type="ARBA" id="ARBA00022527"/>
    </source>
</evidence>
<evidence type="ECO:0000256" key="5">
    <source>
        <dbReference type="ARBA" id="ARBA00022777"/>
    </source>
</evidence>
<feature type="region of interest" description="Disordered" evidence="9">
    <location>
        <begin position="902"/>
        <end position="958"/>
    </location>
</feature>
<feature type="domain" description="Protein kinase" evidence="10">
    <location>
        <begin position="1"/>
        <end position="147"/>
    </location>
</feature>
<feature type="compositionally biased region" description="Low complexity" evidence="9">
    <location>
        <begin position="948"/>
        <end position="958"/>
    </location>
</feature>
<dbReference type="SUPFAM" id="SSF56112">
    <property type="entry name" value="Protein kinase-like (PK-like)"/>
    <property type="match status" value="1"/>
</dbReference>
<dbReference type="PANTHER" id="PTHR44899:SF3">
    <property type="entry name" value="SERINE_THREONINE-PROTEIN KINASE NEK1"/>
    <property type="match status" value="1"/>
</dbReference>
<dbReference type="InterPro" id="IPR000719">
    <property type="entry name" value="Prot_kinase_dom"/>
</dbReference>
<dbReference type="InterPro" id="IPR008271">
    <property type="entry name" value="Ser/Thr_kinase_AS"/>
</dbReference>
<keyword evidence="12" id="KW-1185">Reference proteome</keyword>
<dbReference type="GeneID" id="7843561"/>
<dbReference type="EMBL" id="GG662798">
    <property type="protein sequence ID" value="EAR90450.1"/>
    <property type="molecule type" value="Genomic_DNA"/>
</dbReference>
<dbReference type="KEGG" id="tet:TTHERM_00113000"/>
<feature type="region of interest" description="Disordered" evidence="9">
    <location>
        <begin position="656"/>
        <end position="706"/>
    </location>
</feature>
<dbReference type="InterPro" id="IPR051131">
    <property type="entry name" value="NEK_Ser/Thr_kinase_NIMA"/>
</dbReference>
<feature type="compositionally biased region" description="Polar residues" evidence="9">
    <location>
        <begin position="366"/>
        <end position="382"/>
    </location>
</feature>
<dbReference type="HOGENOM" id="CLU_263787_0_0_1"/>
<dbReference type="InterPro" id="IPR011009">
    <property type="entry name" value="Kinase-like_dom_sf"/>
</dbReference>
<dbReference type="AlphaFoldDB" id="Q22Z71"/>
<feature type="compositionally biased region" description="Polar residues" evidence="9">
    <location>
        <begin position="927"/>
        <end position="938"/>
    </location>
</feature>
<gene>
    <name evidence="11" type="ORF">TTHERM_00113000</name>
</gene>
<evidence type="ECO:0000256" key="6">
    <source>
        <dbReference type="ARBA" id="ARBA00022840"/>
    </source>
</evidence>
<dbReference type="eggNOG" id="KOG0589">
    <property type="taxonomic scope" value="Eukaryota"/>
</dbReference>
<comment type="catalytic activity">
    <reaction evidence="7">
        <text>L-threonyl-[protein] + ATP = O-phospho-L-threonyl-[protein] + ADP + H(+)</text>
        <dbReference type="Rhea" id="RHEA:46608"/>
        <dbReference type="Rhea" id="RHEA-COMP:11060"/>
        <dbReference type="Rhea" id="RHEA-COMP:11605"/>
        <dbReference type="ChEBI" id="CHEBI:15378"/>
        <dbReference type="ChEBI" id="CHEBI:30013"/>
        <dbReference type="ChEBI" id="CHEBI:30616"/>
        <dbReference type="ChEBI" id="CHEBI:61977"/>
        <dbReference type="ChEBI" id="CHEBI:456216"/>
        <dbReference type="EC" id="2.7.11.1"/>
    </reaction>
</comment>
<evidence type="ECO:0000256" key="9">
    <source>
        <dbReference type="SAM" id="MobiDB-lite"/>
    </source>
</evidence>
<dbReference type="PROSITE" id="PS50011">
    <property type="entry name" value="PROTEIN_KINASE_DOM"/>
    <property type="match status" value="1"/>
</dbReference>
<name>Q22Z71_TETTS</name>
<keyword evidence="6" id="KW-0067">ATP-binding</keyword>
<feature type="compositionally biased region" description="Basic and acidic residues" evidence="9">
    <location>
        <begin position="904"/>
        <end position="925"/>
    </location>
</feature>
<feature type="compositionally biased region" description="Low complexity" evidence="9">
    <location>
        <begin position="1143"/>
        <end position="1173"/>
    </location>
</feature>
<evidence type="ECO:0000256" key="1">
    <source>
        <dbReference type="ARBA" id="ARBA00012513"/>
    </source>
</evidence>
<keyword evidence="4" id="KW-0547">Nucleotide-binding</keyword>
<dbReference type="GO" id="GO:0005524">
    <property type="term" value="F:ATP binding"/>
    <property type="evidence" value="ECO:0007669"/>
    <property type="project" value="UniProtKB-KW"/>
</dbReference>
<feature type="compositionally biased region" description="Low complexity" evidence="9">
    <location>
        <begin position="1091"/>
        <end position="1120"/>
    </location>
</feature>
<dbReference type="SMART" id="SM00220">
    <property type="entry name" value="S_TKc"/>
    <property type="match status" value="1"/>
</dbReference>
<feature type="region of interest" description="Disordered" evidence="9">
    <location>
        <begin position="719"/>
        <end position="753"/>
    </location>
</feature>
<feature type="compositionally biased region" description="Low complexity" evidence="9">
    <location>
        <begin position="656"/>
        <end position="669"/>
    </location>
</feature>
<dbReference type="Proteomes" id="UP000009168">
    <property type="component" value="Unassembled WGS sequence"/>
</dbReference>
<evidence type="ECO:0000256" key="8">
    <source>
        <dbReference type="ARBA" id="ARBA00048679"/>
    </source>
</evidence>
<feature type="compositionally biased region" description="Low complexity" evidence="9">
    <location>
        <begin position="683"/>
        <end position="706"/>
    </location>
</feature>
<dbReference type="PANTHER" id="PTHR44899">
    <property type="entry name" value="CAMK FAMILY PROTEIN KINASE"/>
    <property type="match status" value="1"/>
</dbReference>
<feature type="compositionally biased region" description="Low complexity" evidence="9">
    <location>
        <begin position="391"/>
        <end position="423"/>
    </location>
</feature>
<organism evidence="11 12">
    <name type="scientific">Tetrahymena thermophila (strain SB210)</name>
    <dbReference type="NCBI Taxonomy" id="312017"/>
    <lineage>
        <taxon>Eukaryota</taxon>
        <taxon>Sar</taxon>
        <taxon>Alveolata</taxon>
        <taxon>Ciliophora</taxon>
        <taxon>Intramacronucleata</taxon>
        <taxon>Oligohymenophorea</taxon>
        <taxon>Hymenostomatida</taxon>
        <taxon>Tetrahymenina</taxon>
        <taxon>Tetrahymenidae</taxon>
        <taxon>Tetrahymena</taxon>
    </lineage>
</organism>
<evidence type="ECO:0000256" key="7">
    <source>
        <dbReference type="ARBA" id="ARBA00047899"/>
    </source>
</evidence>
<dbReference type="InParanoid" id="Q22Z71"/>
<evidence type="ECO:0000313" key="12">
    <source>
        <dbReference type="Proteomes" id="UP000009168"/>
    </source>
</evidence>
<sequence>MSLALNYVHNKNIIHRDIKAQNVFLSANNIVKLADFGIARILSCTKDKAQTFIGTPYYLAPELVNSDPYTTKADIWSLGVLIYHLCALKPPFEADNIPSLMIKISRGQFPPIPQIYSKELRYLVNEMLTVDHNQRPSALQILEKPLIKGRAMSLMSETIAMQVQQDTQCENDENLGNKQQAQKKVQAIPSIDNDRRYGFKDNQKNNNMNIPQTRFYSPQHNMEQRNLGFNNNPKDNVQDKLSYNDLPVINGDDVQNRPKSKAEALKYFKAQDEYFKQNINQQANQENKRQLNRVESLNEFSNNNNLVNNQNSNNINKKIGYVKQPSFQPVIQQENNVNGSQHGMGFQNYPKKSFRVHSPVHHKMPSPNNRFNENKSNQNYSQAAGPISSYNNFSNANENYNQNTEQQQQFNSKQSEQLQQLQNNQQKVPISNNFLLANNNQNNLNMNQNNNISNLDRNSNLHDFKFQNNNINNNNAQPQYNRIGSPGTRLPHLNYQPPQAKVKHGSNFSVMDNLPQTPQANINRRNLEKIQKPSILSNKNEVGSPKFSQRPPSAFVGLGNYNNLQKKQAAQIGQECHSPYGNINKLNLQGNKNQQQQFQDALNNQEQQQQQQQIQNIQMIREQLQSANPTSNSNRLKLLQPPNLLNLNQQIAQQQNLIQNQQQQQQSTKETQKSEDSSESSQDDQPQSSQNQLGKSNQYNNSSQQQQNKKFVIKKGGLQGLLPGNHIQNQQPQGNHHAQPISSANRVSSQPTEEHIIQVGSQIVNFNTQPTLLNSQNIQLLCVDSDTSQRDTPKSENVSQATINSSIVNTQLLKKSDYSQISATQASQYEATQSIKSNAAAQSAFEDLKTAKKNINSIKQVCSSDNIDNTDSQFKASSSTSSQNSQPNKVGQFKNQVQNAYKQDFSEAKGKRKDSQSDEDIRIFDSVDSQKSVKSPTNIIPAPQSHFSQNGSNNQLSSNLQTKNKLTASEDIDYQKRQANNLPVTASILNADNDKETKVERKLIVKLPLPFQENQLKLKEKERKKNKNNEISPDIKAGNEEQETDLEKMLNELNQMLTGNFDEQIQNLYNNGFELDTIEDKDDYLDEEEYTSNSNNYNFGSSPQNNIGNNQNNKQQLNFNSNIPSNISCIAPAYNKSSQNKMHSSGNHNSNSNNIGSNSNLNGNSSSNNQNNIYNNQSAVSKAIATSNTNQSDLFSNSEDRVKLLRQSLEKEIGTMHFSKVYKMALSCLNNVQQPLESSEFFQNLKIMFPSCNNQEIQRYTTLFHTLVMLEQD</sequence>
<comment type="catalytic activity">
    <reaction evidence="8">
        <text>L-seryl-[protein] + ATP = O-phospho-L-seryl-[protein] + ADP + H(+)</text>
        <dbReference type="Rhea" id="RHEA:17989"/>
        <dbReference type="Rhea" id="RHEA-COMP:9863"/>
        <dbReference type="Rhea" id="RHEA-COMP:11604"/>
        <dbReference type="ChEBI" id="CHEBI:15378"/>
        <dbReference type="ChEBI" id="CHEBI:29999"/>
        <dbReference type="ChEBI" id="CHEBI:30616"/>
        <dbReference type="ChEBI" id="CHEBI:83421"/>
        <dbReference type="ChEBI" id="CHEBI:456216"/>
        <dbReference type="EC" id="2.7.11.1"/>
    </reaction>
</comment>
<feature type="compositionally biased region" description="Polar residues" evidence="9">
    <location>
        <begin position="726"/>
        <end position="751"/>
    </location>
</feature>
<evidence type="ECO:0000256" key="4">
    <source>
        <dbReference type="ARBA" id="ARBA00022741"/>
    </source>
</evidence>
<dbReference type="GO" id="GO:0004674">
    <property type="term" value="F:protein serine/threonine kinase activity"/>
    <property type="evidence" value="ECO:0007669"/>
    <property type="project" value="UniProtKB-KW"/>
</dbReference>
<evidence type="ECO:0000313" key="11">
    <source>
        <dbReference type="EMBL" id="EAR90450.1"/>
    </source>
</evidence>
<keyword evidence="2" id="KW-0723">Serine/threonine-protein kinase</keyword>
<accession>Q22Z71</accession>
<dbReference type="EC" id="2.7.11.1" evidence="1"/>
<protein>
    <recommendedName>
        <fullName evidence="1">non-specific serine/threonine protein kinase</fullName>
        <ecNumber evidence="1">2.7.11.1</ecNumber>
    </recommendedName>
</protein>
<keyword evidence="5 11" id="KW-0418">Kinase</keyword>
<dbReference type="Gene3D" id="1.10.510.10">
    <property type="entry name" value="Transferase(Phosphotransferase) domain 1"/>
    <property type="match status" value="1"/>
</dbReference>
<evidence type="ECO:0000259" key="10">
    <source>
        <dbReference type="PROSITE" id="PS50011"/>
    </source>
</evidence>